<dbReference type="AlphaFoldDB" id="A0A544QTF2"/>
<keyword evidence="1" id="KW-1133">Transmembrane helix</keyword>
<proteinExistence type="predicted"/>
<feature type="transmembrane region" description="Helical" evidence="1">
    <location>
        <begin position="50"/>
        <end position="72"/>
    </location>
</feature>
<dbReference type="OrthoDB" id="2438161at2"/>
<keyword evidence="4" id="KW-1185">Reference proteome</keyword>
<evidence type="ECO:0000313" key="4">
    <source>
        <dbReference type="Proteomes" id="UP000317863"/>
    </source>
</evidence>
<keyword evidence="1" id="KW-0472">Membrane</keyword>
<dbReference type="Pfam" id="PF07007">
    <property type="entry name" value="LprI"/>
    <property type="match status" value="1"/>
</dbReference>
<sequence length="231" mass="27130">MTRFCSKCGKKAGKDEYICDECGEKIIDLSNDKSDNKEEKKDFAYDALKILTVIALIIMILVSAAAVLGRYYNVSKNRELKVFEQTAGVRILKDIDYNEIDIHGEKLKILSKKEEYMSKLKETDKYVQKNIKDNISSIEGDKLVKYTGDAYNRYDTLLNEIYSSIVSNMGEEEASKLRDDERKWIVYKENKSTESMESDEYSDSENKWVYFDYLAVYTRQRCYELIERYMY</sequence>
<evidence type="ECO:0000313" key="3">
    <source>
        <dbReference type="EMBL" id="TQQ83969.1"/>
    </source>
</evidence>
<accession>A0A544QTF2</accession>
<reference evidence="3 4" key="1">
    <citation type="submission" date="2019-02" db="EMBL/GenBank/DDBJ databases">
        <title>Peptostreptococcaceae bacterium ZHW00191 nov., a new bacterium isolated from the human gut.</title>
        <authorList>
            <person name="Zhou H.-W."/>
            <person name="Chen X.-J."/>
        </authorList>
    </citation>
    <scope>NUCLEOTIDE SEQUENCE [LARGE SCALE GENOMIC DNA]</scope>
    <source>
        <strain evidence="3 4">ZHW00191</strain>
    </source>
</reference>
<feature type="domain" description="Lysozyme inhibitor LprI-like N-terminal" evidence="2">
    <location>
        <begin position="146"/>
        <end position="225"/>
    </location>
</feature>
<protein>
    <submittedName>
        <fullName evidence="3">DUF1311 domain-containing protein</fullName>
    </submittedName>
</protein>
<name>A0A544QTF2_9FIRM</name>
<keyword evidence="1" id="KW-0812">Transmembrane</keyword>
<evidence type="ECO:0000259" key="2">
    <source>
        <dbReference type="Pfam" id="PF07007"/>
    </source>
</evidence>
<dbReference type="InterPro" id="IPR009739">
    <property type="entry name" value="LprI-like_N"/>
</dbReference>
<dbReference type="Gene3D" id="1.20.1270.180">
    <property type="match status" value="1"/>
</dbReference>
<evidence type="ECO:0000256" key="1">
    <source>
        <dbReference type="SAM" id="Phobius"/>
    </source>
</evidence>
<dbReference type="PANTHER" id="PTHR39176:SF1">
    <property type="entry name" value="PERIPLASMIC PROTEIN"/>
    <property type="match status" value="1"/>
</dbReference>
<dbReference type="RefSeq" id="WP_142536636.1">
    <property type="nucleotide sequence ID" value="NZ_SGJB01000019.1"/>
</dbReference>
<gene>
    <name evidence="3" type="ORF">EXD82_09280</name>
</gene>
<comment type="caution">
    <text evidence="3">The sequence shown here is derived from an EMBL/GenBank/DDBJ whole genome shotgun (WGS) entry which is preliminary data.</text>
</comment>
<dbReference type="Proteomes" id="UP000317863">
    <property type="component" value="Unassembled WGS sequence"/>
</dbReference>
<organism evidence="3 4">
    <name type="scientific">Peptacetobacter hominis</name>
    <dbReference type="NCBI Taxonomy" id="2743610"/>
    <lineage>
        <taxon>Bacteria</taxon>
        <taxon>Bacillati</taxon>
        <taxon>Bacillota</taxon>
        <taxon>Clostridia</taxon>
        <taxon>Peptostreptococcales</taxon>
        <taxon>Peptostreptococcaceae</taxon>
        <taxon>Peptacetobacter</taxon>
    </lineage>
</organism>
<dbReference type="EMBL" id="SGJB01000019">
    <property type="protein sequence ID" value="TQQ83969.1"/>
    <property type="molecule type" value="Genomic_DNA"/>
</dbReference>
<dbReference type="PANTHER" id="PTHR39176">
    <property type="entry name" value="PERIPLASMIC PROTEIN-RELATED"/>
    <property type="match status" value="1"/>
</dbReference>